<dbReference type="InterPro" id="IPR024973">
    <property type="entry name" value="ESPR"/>
</dbReference>
<feature type="compositionally biased region" description="Low complexity" evidence="2">
    <location>
        <begin position="1436"/>
        <end position="1486"/>
    </location>
</feature>
<dbReference type="Pfam" id="PF05860">
    <property type="entry name" value="TPS"/>
    <property type="match status" value="1"/>
</dbReference>
<evidence type="ECO:0000256" key="2">
    <source>
        <dbReference type="SAM" id="MobiDB-lite"/>
    </source>
</evidence>
<evidence type="ECO:0000256" key="1">
    <source>
        <dbReference type="SAM" id="Coils"/>
    </source>
</evidence>
<feature type="compositionally biased region" description="Low complexity" evidence="2">
    <location>
        <begin position="1284"/>
        <end position="1305"/>
    </location>
</feature>
<feature type="compositionally biased region" description="Low complexity" evidence="2">
    <location>
        <begin position="1830"/>
        <end position="1854"/>
    </location>
</feature>
<dbReference type="GO" id="GO:0003824">
    <property type="term" value="F:catalytic activity"/>
    <property type="evidence" value="ECO:0007669"/>
    <property type="project" value="UniProtKB-ARBA"/>
</dbReference>
<gene>
    <name evidence="4" type="ORF">EDC63_11812</name>
</gene>
<evidence type="ECO:0000259" key="3">
    <source>
        <dbReference type="SMART" id="SM00912"/>
    </source>
</evidence>
<feature type="compositionally biased region" description="Polar residues" evidence="2">
    <location>
        <begin position="1740"/>
        <end position="1751"/>
    </location>
</feature>
<name>A0A4R3XYW7_9PROT</name>
<dbReference type="RefSeq" id="WP_124946441.1">
    <property type="nucleotide sequence ID" value="NZ_BHVT01000035.1"/>
</dbReference>
<protein>
    <submittedName>
        <fullName evidence="4">Filamentous hemagglutinin family protein</fullName>
    </submittedName>
</protein>
<feature type="compositionally biased region" description="Basic and acidic residues" evidence="2">
    <location>
        <begin position="1912"/>
        <end position="1924"/>
    </location>
</feature>
<feature type="region of interest" description="Disordered" evidence="2">
    <location>
        <begin position="1433"/>
        <end position="1486"/>
    </location>
</feature>
<dbReference type="Pfam" id="PF13018">
    <property type="entry name" value="ESPR"/>
    <property type="match status" value="1"/>
</dbReference>
<comment type="caution">
    <text evidence="4">The sequence shown here is derived from an EMBL/GenBank/DDBJ whole genome shotgun (WGS) entry which is preliminary data.</text>
</comment>
<organism evidence="4 5">
    <name type="scientific">Sulfurirhabdus autotrophica</name>
    <dbReference type="NCBI Taxonomy" id="1706046"/>
    <lineage>
        <taxon>Bacteria</taxon>
        <taxon>Pseudomonadati</taxon>
        <taxon>Pseudomonadota</taxon>
        <taxon>Betaproteobacteria</taxon>
        <taxon>Nitrosomonadales</taxon>
        <taxon>Sulfuricellaceae</taxon>
        <taxon>Sulfurirhabdus</taxon>
    </lineage>
</organism>
<evidence type="ECO:0000313" key="4">
    <source>
        <dbReference type="EMBL" id="TCV82883.1"/>
    </source>
</evidence>
<dbReference type="Pfam" id="PF13332">
    <property type="entry name" value="Fil_haemagg_2"/>
    <property type="match status" value="2"/>
</dbReference>
<dbReference type="Gene3D" id="2.160.20.10">
    <property type="entry name" value="Single-stranded right-handed beta-helix, Pectin lyase-like"/>
    <property type="match status" value="1"/>
</dbReference>
<dbReference type="NCBIfam" id="TIGR01901">
    <property type="entry name" value="adhes_NPXG"/>
    <property type="match status" value="1"/>
</dbReference>
<dbReference type="OrthoDB" id="5666689at2"/>
<evidence type="ECO:0000313" key="5">
    <source>
        <dbReference type="Proteomes" id="UP000295367"/>
    </source>
</evidence>
<keyword evidence="1" id="KW-0175">Coiled coil</keyword>
<keyword evidence="5" id="KW-1185">Reference proteome</keyword>
<dbReference type="SUPFAM" id="SSF51126">
    <property type="entry name" value="Pectin lyase-like"/>
    <property type="match status" value="1"/>
</dbReference>
<proteinExistence type="predicted"/>
<dbReference type="Proteomes" id="UP000295367">
    <property type="component" value="Unassembled WGS sequence"/>
</dbReference>
<feature type="region of interest" description="Disordered" evidence="2">
    <location>
        <begin position="1903"/>
        <end position="1953"/>
    </location>
</feature>
<accession>A0A4R3XYW7</accession>
<feature type="compositionally biased region" description="Polar residues" evidence="2">
    <location>
        <begin position="1941"/>
        <end position="1953"/>
    </location>
</feature>
<feature type="region of interest" description="Disordered" evidence="2">
    <location>
        <begin position="1719"/>
        <end position="1751"/>
    </location>
</feature>
<feature type="domain" description="Filamentous haemagglutinin FhaB/tRNA nuclease CdiA-like TPS" evidence="3">
    <location>
        <begin position="74"/>
        <end position="196"/>
    </location>
</feature>
<dbReference type="InterPro" id="IPR012334">
    <property type="entry name" value="Pectin_lyas_fold"/>
</dbReference>
<dbReference type="SMART" id="SM00912">
    <property type="entry name" value="Haemagg_act"/>
    <property type="match status" value="1"/>
</dbReference>
<feature type="region of interest" description="Disordered" evidence="2">
    <location>
        <begin position="1284"/>
        <end position="1321"/>
    </location>
</feature>
<dbReference type="EMBL" id="SMCO01000018">
    <property type="protein sequence ID" value="TCV82883.1"/>
    <property type="molecule type" value="Genomic_DNA"/>
</dbReference>
<dbReference type="InterPro" id="IPR008638">
    <property type="entry name" value="FhaB/CdiA-like_TPS"/>
</dbReference>
<dbReference type="InterPro" id="IPR025157">
    <property type="entry name" value="Hemagglutinin_rpt"/>
</dbReference>
<feature type="region of interest" description="Disordered" evidence="2">
    <location>
        <begin position="1817"/>
        <end position="1872"/>
    </location>
</feature>
<feature type="coiled-coil region" evidence="1">
    <location>
        <begin position="1324"/>
        <end position="1358"/>
    </location>
</feature>
<dbReference type="InterPro" id="IPR011050">
    <property type="entry name" value="Pectin_lyase_fold/virulence"/>
</dbReference>
<sequence length="2367" mass="241338">MNRIHRLVWNEHTGSWVAVAETARSRGKGSGRGARKAFLAALIASGLGMSTALADQPATTVVPASGKTNAYISANGVPVVNIETANAVGLSHNLYTRYDVETNGLVLNNGNNSQIARQSQLAGQVVSNLNLVQEAKVILNEVVSTNRSTLAGFTEVLGGKADVIVANPNGITCNGCGFINTDHATLTTGTSNIGADGSLTGFTVNRGDVLITGLGANASTQQIFDIVARSVKLDGKISTVADGSLGVTTGNNIWNYAGRNVTGTVAGSGAAPTYALDSSVLGGMYAGRIRIIATEAGVGVRMLGEAAASADDFTLNSAGKVEMQSAVSAARDASITSTSASGTADLFLNSAGAKISASRDVLLTATSGQIKLTEGELYAANNLTLTSATLSDVSTAAKTRFAKVNNTLVTSGAASIDGGVWGAGSALSGAFGSLAIGANGSTIYAGTTLGLSATNDLALATAAVRSAGDMTLNSSAGMISTAAGSTQGVQTTAGNLSLTAGNGLTNAGTMTSDAGSVTARVNGTVNNSGTLHAKTTFDIADKTNGSTENVTNSGILMADGNIAARAASFHNLFGARLQAATGSVLSATNLTNDGTYIASSTVGQTGKIDLSGALVNSWILHSAGNLTIDAASINNSAPAGAISALNTLTLHATGGGLSNGGALYAGELLKASATGKLTNQSTGEIDSSGSIDLSARDIENRNKINATTDITITAGNSFVNAPATLPTLYEKPPVIVEPTNEIKTYIEKGMQAYDNTLRIFEEIQRVDYFTDSPLGQVPQIVAGQTLTINYGTRGENKAALLSAGDLLTIAGSGTFTNQSFDLESTTYSKRWAKFFDSDGAVVYVGTGDVTFWYANNEVQWANGPSLVGNDAYATWPSVDGVKVYWALAGKAASVSPTDNQAKAAQSARIALLETQSKANAFRKVLYTTSSNTITSAGIHASYGKVDISGGHLINRGATSASDTTVTGADVDALLKPVQGASVTSKGADSIGFAGLPTTLPANPNGLFVTPVNPGAGYLVETNPLFAVGSPYVGSDYMLSRFGYSPDDIMKRLGDSNYEAYLIRQQLIAQTGNNIIKGYGNEASQMKQLMDQALDQSQSGGFTFGKALTPAQIDRLDKDVVWMVETTVAGQKVLAPVVYLAANTRSAILRGAVISGEHVKMDVTSLTNTGGTIDGSVSLDVLSQGDITNTSGTLHGGKGSLVSTEGSIVNETLVNGGGDDLTYATAIGNTGSISFDGDMKMLAKKDIIIKGATVAAGTDGLDHEVSMVAEDGTVRFDTIVDKTTHTTSSSSSTYLQDSTTTSTTTSERNIGSKLQLGPQAGHDARKAAEAQMQQTVNELQDLNKDIAKLQAIVKHNEETGVPSDPALLGQLHSAQITAKGLQVEQATLQAKADSLPVTNLTMRAGDKVVVRGSDVMVSGDGDVKGANGVQIVDAQDTTRTTSQTNTTDYFSMGKSDSDSKSASVSDSGSQSSKGGSASANASTGTGADASATADLNIMSNTVTTTTSGSNTSRGSNVSFGGNLVAAVDDPKGELLIQGSTLSTGGSANLDGAQNVTVTTGRNETWSRTESNTTSVGLFNEASAEAGSHANADASTSGSRASAEAGASAKAGATTTLGVQTVNEVTDTYKLQNSTGAINTGRNLSINLTNGDATFEGAQVTYGGEANIHGENIVNKAVQDIDFTSSSRTSQLTGLYIDANASTETQAGAGAGNLYPGEKVNSADASAEAETGVSGGLRSKTENSSSTDGSIAQVASSFTGRDLTRTATNTITDEGTQLNTNVVQSAREITDVAISNSTFSTSTSSSDDVKLGLGASASASASASSDGKAETEAGAGKGARASYEGSNETSSESSTTAVVTRYGGSVDSSSTGKTTLIGTQFSGNGTINIDAGSLDSKAAYDTHTKSSTAQDIELSGKLDGGKKPEGSLDGSYSSTSETESSRTARVSNMSSATGPININVRDDARFEGTNITAGGPVNVLVGGNLTLDAARNTVETSSKMFGGSMELSGSKGGEKEAGLAGSITQDRSYSETAQVGSIQSGAEGTHIVSGGNTSFEGIRLDSTGKTLVEAGGDVNLLAASNVEATSGFGLDAGLKASTSNEGRSQSGSIGGNAAYSGTVTSTPVSINSGGKAIVTGKNVVNQEAAITALAGKQIVGNEVKVKAERSDVSVDLEAKVSGSSDNKKPQLENIQVTTSLRTEVVDMVAGSEQPMAMPKTAVAALNMNVETKKAIINQAGLSKGLTGEVNADVAKAYSLAQGNPLKYAAGSPIQDEVLEKEKVLVQVRLEGTNSGSWMMRPEDIEGLSAQQIKDKFALPALPSFVSDVRVPAGTRIRKGMVALPPEATGGDVVQYELFKRLPNDAISNQRPLL</sequence>
<reference evidence="4 5" key="1">
    <citation type="submission" date="2019-03" db="EMBL/GenBank/DDBJ databases">
        <title>Genomic Encyclopedia of Type Strains, Phase IV (KMG-IV): sequencing the most valuable type-strain genomes for metagenomic binning, comparative biology and taxonomic classification.</title>
        <authorList>
            <person name="Goeker M."/>
        </authorList>
    </citation>
    <scope>NUCLEOTIDE SEQUENCE [LARGE SCALE GENOMIC DNA]</scope>
    <source>
        <strain evidence="4 5">DSM 100309</strain>
    </source>
</reference>